<accession>A0ABT9Z3T9</accession>
<evidence type="ECO:0000313" key="13">
    <source>
        <dbReference type="Proteomes" id="UP001232245"/>
    </source>
</evidence>
<comment type="pathway">
    <text evidence="1 9">Cell wall biogenesis; peptidoglycan biosynthesis.</text>
</comment>
<keyword evidence="7 9" id="KW-0573">Peptidoglycan synthesis</keyword>
<dbReference type="PANTHER" id="PTHR30582:SF24">
    <property type="entry name" value="L,D-TRANSPEPTIDASE ERFK_SRFK-RELATED"/>
    <property type="match status" value="1"/>
</dbReference>
<evidence type="ECO:0000259" key="11">
    <source>
        <dbReference type="PROSITE" id="PS52029"/>
    </source>
</evidence>
<reference evidence="12 13" key="1">
    <citation type="submission" date="2023-07" db="EMBL/GenBank/DDBJ databases">
        <title>Genomic Encyclopedia of Type Strains, Phase IV (KMG-IV): sequencing the most valuable type-strain genomes for metagenomic binning, comparative biology and taxonomic classification.</title>
        <authorList>
            <person name="Goeker M."/>
        </authorList>
    </citation>
    <scope>NUCLEOTIDE SEQUENCE [LARGE SCALE GENOMIC DNA]</scope>
    <source>
        <strain evidence="12 13">DSM 17723</strain>
    </source>
</reference>
<feature type="domain" description="L,D-TPase catalytic" evidence="11">
    <location>
        <begin position="56"/>
        <end position="163"/>
    </location>
</feature>
<feature type="domain" description="LysM" evidence="10">
    <location>
        <begin position="1"/>
        <end position="45"/>
    </location>
</feature>
<dbReference type="InterPro" id="IPR018392">
    <property type="entry name" value="LysM"/>
</dbReference>
<dbReference type="Gene3D" id="3.10.350.10">
    <property type="entry name" value="LysM domain"/>
    <property type="match status" value="1"/>
</dbReference>
<dbReference type="InterPro" id="IPR038063">
    <property type="entry name" value="Transpep_catalytic_dom"/>
</dbReference>
<keyword evidence="8 9" id="KW-0961">Cell wall biogenesis/degradation</keyword>
<keyword evidence="12" id="KW-0449">Lipoprotein</keyword>
<comment type="caution">
    <text evidence="12">The sequence shown here is derived from an EMBL/GenBank/DDBJ whole genome shotgun (WGS) entry which is preliminary data.</text>
</comment>
<dbReference type="Gene3D" id="2.40.440.10">
    <property type="entry name" value="L,D-transpeptidase catalytic domain-like"/>
    <property type="match status" value="1"/>
</dbReference>
<dbReference type="CDD" id="cd16913">
    <property type="entry name" value="YkuD_like"/>
    <property type="match status" value="1"/>
</dbReference>
<dbReference type="PANTHER" id="PTHR30582">
    <property type="entry name" value="L,D-TRANSPEPTIDASE"/>
    <property type="match status" value="1"/>
</dbReference>
<proteinExistence type="inferred from homology"/>
<evidence type="ECO:0000313" key="12">
    <source>
        <dbReference type="EMBL" id="MDQ0226921.1"/>
    </source>
</evidence>
<evidence type="ECO:0000256" key="1">
    <source>
        <dbReference type="ARBA" id="ARBA00004752"/>
    </source>
</evidence>
<dbReference type="Pfam" id="PF03734">
    <property type="entry name" value="YkuD"/>
    <property type="match status" value="1"/>
</dbReference>
<dbReference type="InterPro" id="IPR050979">
    <property type="entry name" value="LD-transpeptidase"/>
</dbReference>
<dbReference type="CDD" id="cd00118">
    <property type="entry name" value="LysM"/>
    <property type="match status" value="1"/>
</dbReference>
<comment type="similarity">
    <text evidence="2">Belongs to the YkuD family.</text>
</comment>
<dbReference type="PROSITE" id="PS51782">
    <property type="entry name" value="LYSM"/>
    <property type="match status" value="1"/>
</dbReference>
<gene>
    <name evidence="12" type="ORF">J2S02_003266</name>
</gene>
<sequence>MIHTVRQGETLSIIAANYRIPLNQLLIANQISNPNLVYIGQKIVIPNLPDPETIPYSIHISVSNKRLTLYLNGQVVKEYPIAVGRMVTATPIGDFVIVNRQTNPGGPFGAMWLSLSKLHYGIHGTNDPSSIGKAVSHGCIRMFNKDVLELSSLVPNGTKVLIRP</sequence>
<dbReference type="SUPFAM" id="SSF54106">
    <property type="entry name" value="LysM domain"/>
    <property type="match status" value="1"/>
</dbReference>
<keyword evidence="4" id="KW-0808">Transferase</keyword>
<dbReference type="EMBL" id="JAUSTZ010000007">
    <property type="protein sequence ID" value="MDQ0226921.1"/>
    <property type="molecule type" value="Genomic_DNA"/>
</dbReference>
<feature type="active site" description="Nucleophile" evidence="9">
    <location>
        <position position="139"/>
    </location>
</feature>
<protein>
    <submittedName>
        <fullName evidence="12">Lipoprotein-anchoring transpeptidase ErfK/SrfK</fullName>
    </submittedName>
</protein>
<keyword evidence="3" id="KW-0328">Glycosyltransferase</keyword>
<dbReference type="Pfam" id="PF01476">
    <property type="entry name" value="LysM"/>
    <property type="match status" value="1"/>
</dbReference>
<evidence type="ECO:0000256" key="8">
    <source>
        <dbReference type="ARBA" id="ARBA00023316"/>
    </source>
</evidence>
<evidence type="ECO:0000256" key="3">
    <source>
        <dbReference type="ARBA" id="ARBA00022676"/>
    </source>
</evidence>
<organism evidence="12 13">
    <name type="scientific">Metabacillus niabensis</name>
    <dbReference type="NCBI Taxonomy" id="324854"/>
    <lineage>
        <taxon>Bacteria</taxon>
        <taxon>Bacillati</taxon>
        <taxon>Bacillota</taxon>
        <taxon>Bacilli</taxon>
        <taxon>Bacillales</taxon>
        <taxon>Bacillaceae</taxon>
        <taxon>Metabacillus</taxon>
    </lineage>
</organism>
<dbReference type="SMART" id="SM00257">
    <property type="entry name" value="LysM"/>
    <property type="match status" value="1"/>
</dbReference>
<evidence type="ECO:0000256" key="2">
    <source>
        <dbReference type="ARBA" id="ARBA00005992"/>
    </source>
</evidence>
<keyword evidence="13" id="KW-1185">Reference proteome</keyword>
<evidence type="ECO:0000256" key="7">
    <source>
        <dbReference type="ARBA" id="ARBA00022984"/>
    </source>
</evidence>
<keyword evidence="5" id="KW-0378">Hydrolase</keyword>
<evidence type="ECO:0000256" key="9">
    <source>
        <dbReference type="PROSITE-ProRule" id="PRU01373"/>
    </source>
</evidence>
<evidence type="ECO:0000256" key="6">
    <source>
        <dbReference type="ARBA" id="ARBA00022960"/>
    </source>
</evidence>
<dbReference type="RefSeq" id="WP_095299128.1">
    <property type="nucleotide sequence ID" value="NZ_CADEPK010000308.1"/>
</dbReference>
<name>A0ABT9Z3T9_9BACI</name>
<keyword evidence="6 9" id="KW-0133">Cell shape</keyword>
<dbReference type="InterPro" id="IPR005490">
    <property type="entry name" value="LD_TPept_cat_dom"/>
</dbReference>
<evidence type="ECO:0000256" key="5">
    <source>
        <dbReference type="ARBA" id="ARBA00022801"/>
    </source>
</evidence>
<evidence type="ECO:0000256" key="4">
    <source>
        <dbReference type="ARBA" id="ARBA00022679"/>
    </source>
</evidence>
<dbReference type="InterPro" id="IPR036779">
    <property type="entry name" value="LysM_dom_sf"/>
</dbReference>
<feature type="active site" description="Proton donor/acceptor" evidence="9">
    <location>
        <position position="123"/>
    </location>
</feature>
<dbReference type="Proteomes" id="UP001232245">
    <property type="component" value="Unassembled WGS sequence"/>
</dbReference>
<evidence type="ECO:0000259" key="10">
    <source>
        <dbReference type="PROSITE" id="PS51782"/>
    </source>
</evidence>
<dbReference type="SUPFAM" id="SSF141523">
    <property type="entry name" value="L,D-transpeptidase catalytic domain-like"/>
    <property type="match status" value="1"/>
</dbReference>
<dbReference type="PROSITE" id="PS52029">
    <property type="entry name" value="LD_TPASE"/>
    <property type="match status" value="1"/>
</dbReference>